<name>A0A1Y6D4E2_9GAMM</name>
<proteinExistence type="predicted"/>
<dbReference type="Pfam" id="PF14341">
    <property type="entry name" value="PilX_N"/>
    <property type="match status" value="1"/>
</dbReference>
<feature type="transmembrane region" description="Helical" evidence="1">
    <location>
        <begin position="12"/>
        <end position="32"/>
    </location>
</feature>
<dbReference type="InterPro" id="IPR025746">
    <property type="entry name" value="PilX_N_dom"/>
</dbReference>
<evidence type="ECO:0000256" key="1">
    <source>
        <dbReference type="SAM" id="Phobius"/>
    </source>
</evidence>
<keyword evidence="4" id="KW-1185">Reference proteome</keyword>
<dbReference type="AlphaFoldDB" id="A0A1Y6D4E2"/>
<feature type="domain" description="Type 4 fimbrial biogenesis protein PilX N-terminal" evidence="2">
    <location>
        <begin position="12"/>
        <end position="61"/>
    </location>
</feature>
<sequence>MLNPTFPGKQGGVVLMITLIVLVAMSLAGLALTRTVDTSNLIAGNLAAQQSAIQAGDTGIEAAVDWLESKSLAPVVLQTNSSADGYSASWQPPLAAGQDWAAYWTDVLSVIAVVLPQDASGNTVSYAIQRLCTMTGPPSVAGCMTPPNSSADNGNSQVSQSPQFDVNTAQYYRVTVQIVGPRNTVGYVQAIIQMTVSS</sequence>
<accession>A0A1Y6D4E2</accession>
<evidence type="ECO:0000313" key="3">
    <source>
        <dbReference type="EMBL" id="SMF95402.1"/>
    </source>
</evidence>
<keyword evidence="1" id="KW-0812">Transmembrane</keyword>
<dbReference type="RefSeq" id="WP_085213605.1">
    <property type="nucleotide sequence ID" value="NZ_FXAM01000001.1"/>
</dbReference>
<reference evidence="3 4" key="1">
    <citation type="submission" date="2016-12" db="EMBL/GenBank/DDBJ databases">
        <authorList>
            <person name="Song W.-J."/>
            <person name="Kurnit D.M."/>
        </authorList>
    </citation>
    <scope>NUCLEOTIDE SEQUENCE [LARGE SCALE GENOMIC DNA]</scope>
    <source>
        <strain evidence="3 4">175</strain>
    </source>
</reference>
<dbReference type="STRING" id="1760988.SAMN02949497_2765"/>
<dbReference type="OrthoDB" id="5954007at2"/>
<organism evidence="3 4">
    <name type="scientific">Methylomagnum ishizawai</name>
    <dbReference type="NCBI Taxonomy" id="1760988"/>
    <lineage>
        <taxon>Bacteria</taxon>
        <taxon>Pseudomonadati</taxon>
        <taxon>Pseudomonadota</taxon>
        <taxon>Gammaproteobacteria</taxon>
        <taxon>Methylococcales</taxon>
        <taxon>Methylococcaceae</taxon>
        <taxon>Methylomagnum</taxon>
    </lineage>
</organism>
<keyword evidence="1" id="KW-0472">Membrane</keyword>
<evidence type="ECO:0000313" key="4">
    <source>
        <dbReference type="Proteomes" id="UP000192923"/>
    </source>
</evidence>
<dbReference type="Proteomes" id="UP000192923">
    <property type="component" value="Unassembled WGS sequence"/>
</dbReference>
<evidence type="ECO:0000259" key="2">
    <source>
        <dbReference type="Pfam" id="PF14341"/>
    </source>
</evidence>
<gene>
    <name evidence="3" type="ORF">SAMN02949497_2765</name>
</gene>
<dbReference type="EMBL" id="FXAM01000001">
    <property type="protein sequence ID" value="SMF95402.1"/>
    <property type="molecule type" value="Genomic_DNA"/>
</dbReference>
<keyword evidence="1" id="KW-1133">Transmembrane helix</keyword>
<protein>
    <recommendedName>
        <fullName evidence="2">Type 4 fimbrial biogenesis protein PilX N-terminal domain-containing protein</fullName>
    </recommendedName>
</protein>